<gene>
    <name evidence="2" type="ORF">NN4_71740</name>
</gene>
<keyword evidence="1" id="KW-1133">Transmembrane helix</keyword>
<evidence type="ECO:0000313" key="2">
    <source>
        <dbReference type="EMBL" id="GEM42655.1"/>
    </source>
</evidence>
<feature type="transmembrane region" description="Helical" evidence="1">
    <location>
        <begin position="209"/>
        <end position="226"/>
    </location>
</feature>
<organism evidence="2 3">
    <name type="scientific">Nocardia ninae NBRC 108245</name>
    <dbReference type="NCBI Taxonomy" id="1210091"/>
    <lineage>
        <taxon>Bacteria</taxon>
        <taxon>Bacillati</taxon>
        <taxon>Actinomycetota</taxon>
        <taxon>Actinomycetes</taxon>
        <taxon>Mycobacteriales</taxon>
        <taxon>Nocardiaceae</taxon>
        <taxon>Nocardia</taxon>
    </lineage>
</organism>
<evidence type="ECO:0000313" key="3">
    <source>
        <dbReference type="Proteomes" id="UP000321424"/>
    </source>
</evidence>
<sequence>MLFCGIAQALGLRGERAARVRRYARQPNYAALMDWALRACGWHGHYTYAPDEVELAERLRVDTVAGVAWRCLRCGTFVPGAPVGSGPADHAPEVPRGRLLRDRWLMRALAIERLLRGLLLVVAALGVLKFRSSRETMRAAFDQDLPLLRPFADQIGWDIDRSKIVHLIDEAFSLSNTTLLWVAVGIFVYATLQGIEALGLWLVKRWGEYFAVVATSLFLPLEIYELTEKVTALRVGALLVNIAAVVWLLYSKRLFGLRGGAAAYHAEHGAESLLSVERSALAVPAK</sequence>
<protein>
    <recommendedName>
        <fullName evidence="4">DUF2127 domain-containing protein</fullName>
    </recommendedName>
</protein>
<keyword evidence="1" id="KW-0812">Transmembrane</keyword>
<dbReference type="InterPro" id="IPR021125">
    <property type="entry name" value="DUF2127"/>
</dbReference>
<dbReference type="AlphaFoldDB" id="A0A511MPW8"/>
<evidence type="ECO:0000256" key="1">
    <source>
        <dbReference type="SAM" id="Phobius"/>
    </source>
</evidence>
<reference evidence="2 3" key="1">
    <citation type="submission" date="2019-07" db="EMBL/GenBank/DDBJ databases">
        <title>Whole genome shotgun sequence of Nocardia ninae NBRC 108245.</title>
        <authorList>
            <person name="Hosoyama A."/>
            <person name="Uohara A."/>
            <person name="Ohji S."/>
            <person name="Ichikawa N."/>
        </authorList>
    </citation>
    <scope>NUCLEOTIDE SEQUENCE [LARGE SCALE GENOMIC DNA]</scope>
    <source>
        <strain evidence="2 3">NBRC 108245</strain>
    </source>
</reference>
<dbReference type="Proteomes" id="UP000321424">
    <property type="component" value="Unassembled WGS sequence"/>
</dbReference>
<keyword evidence="1" id="KW-0472">Membrane</keyword>
<name>A0A511MPW8_9NOCA</name>
<accession>A0A511MPW8</accession>
<proteinExistence type="predicted"/>
<comment type="caution">
    <text evidence="2">The sequence shown here is derived from an EMBL/GenBank/DDBJ whole genome shotgun (WGS) entry which is preliminary data.</text>
</comment>
<dbReference type="Pfam" id="PF09900">
    <property type="entry name" value="DUF2127"/>
    <property type="match status" value="1"/>
</dbReference>
<feature type="transmembrane region" description="Helical" evidence="1">
    <location>
        <begin position="232"/>
        <end position="250"/>
    </location>
</feature>
<feature type="transmembrane region" description="Helical" evidence="1">
    <location>
        <begin position="179"/>
        <end position="202"/>
    </location>
</feature>
<keyword evidence="3" id="KW-1185">Reference proteome</keyword>
<dbReference type="EMBL" id="BJXA01000074">
    <property type="protein sequence ID" value="GEM42655.1"/>
    <property type="molecule type" value="Genomic_DNA"/>
</dbReference>
<evidence type="ECO:0008006" key="4">
    <source>
        <dbReference type="Google" id="ProtNLM"/>
    </source>
</evidence>